<dbReference type="GO" id="GO:0005886">
    <property type="term" value="C:plasma membrane"/>
    <property type="evidence" value="ECO:0007669"/>
    <property type="project" value="UniProtKB-SubCell"/>
</dbReference>
<evidence type="ECO:0000256" key="10">
    <source>
        <dbReference type="ARBA" id="ARBA00023455"/>
    </source>
</evidence>
<feature type="transmembrane region" description="Helical" evidence="11">
    <location>
        <begin position="239"/>
        <end position="261"/>
    </location>
</feature>
<dbReference type="InterPro" id="IPR003593">
    <property type="entry name" value="AAA+_ATPase"/>
</dbReference>
<dbReference type="InterPro" id="IPR017871">
    <property type="entry name" value="ABC_transporter-like_CS"/>
</dbReference>
<feature type="transmembrane region" description="Helical" evidence="11">
    <location>
        <begin position="20"/>
        <end position="44"/>
    </location>
</feature>
<keyword evidence="15" id="KW-1185">Reference proteome</keyword>
<keyword evidence="7 14" id="KW-0067">ATP-binding</keyword>
<dbReference type="PANTHER" id="PTHR24221:SF654">
    <property type="entry name" value="ATP-BINDING CASSETTE SUB-FAMILY B MEMBER 6"/>
    <property type="match status" value="1"/>
</dbReference>
<dbReference type="Pfam" id="PF00005">
    <property type="entry name" value="ABC_tran"/>
    <property type="match status" value="1"/>
</dbReference>
<evidence type="ECO:0000256" key="7">
    <source>
        <dbReference type="ARBA" id="ARBA00022840"/>
    </source>
</evidence>
<dbReference type="SUPFAM" id="SSF90123">
    <property type="entry name" value="ABC transporter transmembrane region"/>
    <property type="match status" value="1"/>
</dbReference>
<dbReference type="KEGG" id="arep:ID810_12105"/>
<dbReference type="FunFam" id="3.40.50.300:FF:000221">
    <property type="entry name" value="Multidrug ABC transporter ATP-binding protein"/>
    <property type="match status" value="1"/>
</dbReference>
<dbReference type="PROSITE" id="PS50929">
    <property type="entry name" value="ABC_TM1F"/>
    <property type="match status" value="1"/>
</dbReference>
<evidence type="ECO:0000256" key="6">
    <source>
        <dbReference type="ARBA" id="ARBA00022741"/>
    </source>
</evidence>
<evidence type="ECO:0000256" key="5">
    <source>
        <dbReference type="ARBA" id="ARBA00022692"/>
    </source>
</evidence>
<gene>
    <name evidence="14" type="ORF">ID810_12105</name>
</gene>
<feature type="transmembrane region" description="Helical" evidence="11">
    <location>
        <begin position="136"/>
        <end position="162"/>
    </location>
</feature>
<evidence type="ECO:0000256" key="9">
    <source>
        <dbReference type="ARBA" id="ARBA00023136"/>
    </source>
</evidence>
<proteinExistence type="inferred from homology"/>
<keyword evidence="8 11" id="KW-1133">Transmembrane helix</keyword>
<dbReference type="InterPro" id="IPR039421">
    <property type="entry name" value="Type_1_exporter"/>
</dbReference>
<dbReference type="InterPro" id="IPR003439">
    <property type="entry name" value="ABC_transporter-like_ATP-bd"/>
</dbReference>
<protein>
    <submittedName>
        <fullName evidence="14">ABC transporter ATP-binding protein</fullName>
    </submittedName>
</protein>
<comment type="similarity">
    <text evidence="10">Belongs to the ABC transporter superfamily. Siderophore-Fe(3+) uptake transporter (SIUT) (TC 3.A.1.21) family.</text>
</comment>
<evidence type="ECO:0000256" key="4">
    <source>
        <dbReference type="ARBA" id="ARBA00022519"/>
    </source>
</evidence>
<sequence length="579" mass="63255">MAKQSELTQQIQRRSWLPNVLNAVALSLDVVPPVLVVVALSLFWEDELDVLWIWWIAAITALVLTVKAFVVFVAVWRSHRVAYGALAHVRLGILEHLRRVPLGFFQRRRVGDLANVMKNDVEQVEVYLAHGLPETIAVTVIPIVVGIAVLVVDWAMGLAMLIGLPMMWLLKKAFSAQWAQGFAVVGRYTTTMQEALTEYVANIPVIKAFGRSETKTDHAIKTSQDYVLWVTKSMNSVSVPMGLIAMSMESGFVASVLVGLLRLQAGMITVERMIVAMILAATFTATVAKSGTLQHYFFMFNQAMKSIGAILDAPVAQFPRQSAPVPAGDVVFADVTFTYPDEFLPVCRRVDLTAMQGTTTALVGASGCGKSTLMSLLMGFWEPDSGQITVGSVSARQASAEQWGRLFSLVSQEVFLFNLSIADNIRIGNPQATQSQIEQAARQARIHDFIMGLPEGYDTMAGEAGVRFSGGEKQRLSIARALLKDAPIIILDEATSALDGENEKLINAALAELSAGKTVFMIAHRLHSVKDADQIVVIDHGQVVAAGTHEDLLGHCLMYRELVEAQNQVDSWDMKASNS</sequence>
<dbReference type="CDD" id="cd07346">
    <property type="entry name" value="ABC_6TM_exporters"/>
    <property type="match status" value="1"/>
</dbReference>
<dbReference type="InterPro" id="IPR036640">
    <property type="entry name" value="ABC1_TM_sf"/>
</dbReference>
<dbReference type="InterPro" id="IPR011527">
    <property type="entry name" value="ABC1_TM_dom"/>
</dbReference>
<evidence type="ECO:0000256" key="11">
    <source>
        <dbReference type="SAM" id="Phobius"/>
    </source>
</evidence>
<dbReference type="Proteomes" id="UP000594637">
    <property type="component" value="Chromosome"/>
</dbReference>
<evidence type="ECO:0000256" key="3">
    <source>
        <dbReference type="ARBA" id="ARBA00022475"/>
    </source>
</evidence>
<dbReference type="Gene3D" id="3.40.50.300">
    <property type="entry name" value="P-loop containing nucleotide triphosphate hydrolases"/>
    <property type="match status" value="1"/>
</dbReference>
<name>A0A7T0LL87_9ACTO</name>
<keyword evidence="4" id="KW-0997">Cell inner membrane</keyword>
<evidence type="ECO:0000256" key="1">
    <source>
        <dbReference type="ARBA" id="ARBA00004429"/>
    </source>
</evidence>
<dbReference type="Pfam" id="PF00664">
    <property type="entry name" value="ABC_membrane"/>
    <property type="match status" value="1"/>
</dbReference>
<keyword evidence="3" id="KW-1003">Cell membrane</keyword>
<dbReference type="Gene3D" id="1.20.1560.10">
    <property type="entry name" value="ABC transporter type 1, transmembrane domain"/>
    <property type="match status" value="1"/>
</dbReference>
<keyword evidence="9 11" id="KW-0472">Membrane</keyword>
<evidence type="ECO:0000256" key="8">
    <source>
        <dbReference type="ARBA" id="ARBA00022989"/>
    </source>
</evidence>
<accession>A0A7T0LL87</accession>
<evidence type="ECO:0000256" key="2">
    <source>
        <dbReference type="ARBA" id="ARBA00022448"/>
    </source>
</evidence>
<dbReference type="RefSeq" id="WP_166858069.1">
    <property type="nucleotide sequence ID" value="NZ_CP063989.1"/>
</dbReference>
<reference evidence="14 15" key="1">
    <citation type="submission" date="2020-11" db="EMBL/GenBank/DDBJ databases">
        <title>Actinomyces sp. ZJ750.</title>
        <authorList>
            <person name="Zhou J."/>
        </authorList>
    </citation>
    <scope>NUCLEOTIDE SEQUENCE [LARGE SCALE GENOMIC DNA]</scope>
    <source>
        <strain evidence="14 15">ZJ750</strain>
    </source>
</reference>
<feature type="transmembrane region" description="Helical" evidence="11">
    <location>
        <begin position="50"/>
        <end position="76"/>
    </location>
</feature>
<dbReference type="GO" id="GO:0016887">
    <property type="term" value="F:ATP hydrolysis activity"/>
    <property type="evidence" value="ECO:0007669"/>
    <property type="project" value="InterPro"/>
</dbReference>
<dbReference type="GO" id="GO:0005524">
    <property type="term" value="F:ATP binding"/>
    <property type="evidence" value="ECO:0007669"/>
    <property type="project" value="UniProtKB-KW"/>
</dbReference>
<feature type="domain" description="ABC transporter" evidence="12">
    <location>
        <begin position="330"/>
        <end position="565"/>
    </location>
</feature>
<evidence type="ECO:0000259" key="12">
    <source>
        <dbReference type="PROSITE" id="PS50893"/>
    </source>
</evidence>
<dbReference type="PANTHER" id="PTHR24221">
    <property type="entry name" value="ATP-BINDING CASSETTE SUB-FAMILY B"/>
    <property type="match status" value="1"/>
</dbReference>
<dbReference type="AlphaFoldDB" id="A0A7T0LL87"/>
<evidence type="ECO:0000313" key="14">
    <source>
        <dbReference type="EMBL" id="QPL05413.1"/>
    </source>
</evidence>
<organism evidence="14 15">
    <name type="scientific">Actinomyces respiraculi</name>
    <dbReference type="NCBI Taxonomy" id="2744574"/>
    <lineage>
        <taxon>Bacteria</taxon>
        <taxon>Bacillati</taxon>
        <taxon>Actinomycetota</taxon>
        <taxon>Actinomycetes</taxon>
        <taxon>Actinomycetales</taxon>
        <taxon>Actinomycetaceae</taxon>
        <taxon>Actinomyces</taxon>
    </lineage>
</organism>
<dbReference type="GO" id="GO:0140359">
    <property type="term" value="F:ABC-type transporter activity"/>
    <property type="evidence" value="ECO:0007669"/>
    <property type="project" value="InterPro"/>
</dbReference>
<feature type="transmembrane region" description="Helical" evidence="11">
    <location>
        <begin position="273"/>
        <end position="297"/>
    </location>
</feature>
<dbReference type="InterPro" id="IPR027417">
    <property type="entry name" value="P-loop_NTPase"/>
</dbReference>
<dbReference type="PROSITE" id="PS00211">
    <property type="entry name" value="ABC_TRANSPORTER_1"/>
    <property type="match status" value="1"/>
</dbReference>
<comment type="subcellular location">
    <subcellularLocation>
        <location evidence="1">Cell inner membrane</location>
        <topology evidence="1">Multi-pass membrane protein</topology>
    </subcellularLocation>
</comment>
<dbReference type="PROSITE" id="PS50893">
    <property type="entry name" value="ABC_TRANSPORTER_2"/>
    <property type="match status" value="1"/>
</dbReference>
<dbReference type="EMBL" id="CP063989">
    <property type="protein sequence ID" value="QPL05413.1"/>
    <property type="molecule type" value="Genomic_DNA"/>
</dbReference>
<evidence type="ECO:0000313" key="15">
    <source>
        <dbReference type="Proteomes" id="UP000594637"/>
    </source>
</evidence>
<evidence type="ECO:0000259" key="13">
    <source>
        <dbReference type="PROSITE" id="PS50929"/>
    </source>
</evidence>
<dbReference type="SMART" id="SM00382">
    <property type="entry name" value="AAA"/>
    <property type="match status" value="1"/>
</dbReference>
<keyword evidence="5 11" id="KW-0812">Transmembrane</keyword>
<keyword evidence="6" id="KW-0547">Nucleotide-binding</keyword>
<dbReference type="SUPFAM" id="SSF52540">
    <property type="entry name" value="P-loop containing nucleoside triphosphate hydrolases"/>
    <property type="match status" value="1"/>
</dbReference>
<keyword evidence="2" id="KW-0813">Transport</keyword>
<feature type="domain" description="ABC transmembrane type-1" evidence="13">
    <location>
        <begin position="20"/>
        <end position="299"/>
    </location>
</feature>